<feature type="region of interest" description="Disordered" evidence="8">
    <location>
        <begin position="474"/>
        <end position="494"/>
    </location>
</feature>
<feature type="coiled-coil region" evidence="7">
    <location>
        <begin position="33"/>
        <end position="60"/>
    </location>
</feature>
<comment type="caution">
    <text evidence="9">The sequence shown here is derived from an EMBL/GenBank/DDBJ whole genome shotgun (WGS) entry which is preliminary data.</text>
</comment>
<evidence type="ECO:0000256" key="1">
    <source>
        <dbReference type="ARBA" id="ARBA00004138"/>
    </source>
</evidence>
<dbReference type="PANTHER" id="PTHR31954:SF1">
    <property type="entry name" value="CILIA- AND FLAGELLA-ASSOCIATED PROTEIN 157"/>
    <property type="match status" value="1"/>
</dbReference>
<dbReference type="EMBL" id="CAXLJL010000889">
    <property type="protein sequence ID" value="CAL5141536.1"/>
    <property type="molecule type" value="Genomic_DNA"/>
</dbReference>
<keyword evidence="5" id="KW-0969">Cilium</keyword>
<evidence type="ECO:0000256" key="7">
    <source>
        <dbReference type="SAM" id="Coils"/>
    </source>
</evidence>
<evidence type="ECO:0000256" key="3">
    <source>
        <dbReference type="ARBA" id="ARBA00014087"/>
    </source>
</evidence>
<proteinExistence type="inferred from homology"/>
<gene>
    <name evidence="9" type="ORF">CDAUBV1_LOCUS16770</name>
</gene>
<organism evidence="9 10">
    <name type="scientific">Calicophoron daubneyi</name>
    <name type="common">Rumen fluke</name>
    <name type="synonym">Paramphistomum daubneyi</name>
    <dbReference type="NCBI Taxonomy" id="300641"/>
    <lineage>
        <taxon>Eukaryota</taxon>
        <taxon>Metazoa</taxon>
        <taxon>Spiralia</taxon>
        <taxon>Lophotrochozoa</taxon>
        <taxon>Platyhelminthes</taxon>
        <taxon>Trematoda</taxon>
        <taxon>Digenea</taxon>
        <taxon>Plagiorchiida</taxon>
        <taxon>Pronocephalata</taxon>
        <taxon>Paramphistomoidea</taxon>
        <taxon>Paramphistomidae</taxon>
        <taxon>Calicophoron</taxon>
    </lineage>
</organism>
<evidence type="ECO:0000256" key="5">
    <source>
        <dbReference type="ARBA" id="ARBA00023069"/>
    </source>
</evidence>
<dbReference type="AlphaFoldDB" id="A0AAV2TWV1"/>
<feature type="region of interest" description="Disordered" evidence="8">
    <location>
        <begin position="1"/>
        <end position="22"/>
    </location>
</feature>
<evidence type="ECO:0000256" key="4">
    <source>
        <dbReference type="ARBA" id="ARBA00023054"/>
    </source>
</evidence>
<keyword evidence="4 7" id="KW-0175">Coiled coil</keyword>
<name>A0AAV2TWV1_CALDB</name>
<feature type="compositionally biased region" description="Basic residues" evidence="8">
    <location>
        <begin position="1"/>
        <end position="17"/>
    </location>
</feature>
<comment type="similarity">
    <text evidence="2">Belongs to the CFAP157 family.</text>
</comment>
<reference evidence="9" key="1">
    <citation type="submission" date="2024-06" db="EMBL/GenBank/DDBJ databases">
        <authorList>
            <person name="Liu X."/>
            <person name="Lenzi L."/>
            <person name="Haldenby T S."/>
            <person name="Uol C."/>
        </authorList>
    </citation>
    <scope>NUCLEOTIDE SEQUENCE</scope>
</reference>
<dbReference type="GO" id="GO:0008017">
    <property type="term" value="F:microtubule binding"/>
    <property type="evidence" value="ECO:0007669"/>
    <property type="project" value="TreeGrafter"/>
</dbReference>
<dbReference type="InterPro" id="IPR038844">
    <property type="entry name" value="CFAP157"/>
</dbReference>
<dbReference type="GO" id="GO:0036064">
    <property type="term" value="C:ciliary basal body"/>
    <property type="evidence" value="ECO:0007669"/>
    <property type="project" value="TreeGrafter"/>
</dbReference>
<evidence type="ECO:0000313" key="9">
    <source>
        <dbReference type="EMBL" id="CAL5141536.1"/>
    </source>
</evidence>
<sequence>MAKRKRSRKNSKNKRSSRASTTKSIEINLDYDKDSCERQLRDLKEKINRLQGNIDALKVVNKEISEHIERTTGQDLDLSSYLKTCVLKKCDDIDAIKAQLESLDTRINSGRSAHDDRVGSLLLNIESTEEKLISEKAILTGKIASLEETRVFRDDLQLKFTEITRMINETTVNNKRSYHEEDLKVTVGQDRLLKEMCLRVEVLGEDFDQATKQRVTKSQQRTLDVHCDQKKRLQQLGERLVDLMGTNRSHRLAIDHLKRDNQILEEVRIEMHKRFRHQLEGMKKLVQRYFSKRTMVDEIFARMNLDKGCERHQVAVEFTKRTAEMKAQRQPLSERIKCKRIEYERLQHQCNELDQLIAEDVERVQKIGSAKGRLMELTTDVGTALTEAKELFDPAANIDFTERDHRRNHLLAAFFVLLHTANRICGSISPCQLGTSPLVRYPSPCYSAARRTGGLSSGKSRWSHWTGISQLSQIGPTRSGSKCRETESEANDSYQKLDEGDIARSPDLQRFGLAQTERPTNTPISAKLRRELSTTSRGIKSKLFSKIFRSIGVQATPSLEFPPVGKWRCIHPHSSQAVRHSVQGSRNSSGWRKQFPSNIFIKTKLPSEELLAKFRAPSALLHAERNQPIELSDTSVSRMNAVTPLPSLNSLASMCTNSFIQ</sequence>
<evidence type="ECO:0000313" key="10">
    <source>
        <dbReference type="Proteomes" id="UP001497525"/>
    </source>
</evidence>
<feature type="coiled-coil region" evidence="7">
    <location>
        <begin position="336"/>
        <end position="363"/>
    </location>
</feature>
<protein>
    <recommendedName>
        <fullName evidence="3">Cilia- and flagella-associated protein 157</fullName>
    </recommendedName>
</protein>
<keyword evidence="6" id="KW-0966">Cell projection</keyword>
<accession>A0AAV2TWV1</accession>
<comment type="subcellular location">
    <subcellularLocation>
        <location evidence="1">Cell projection</location>
        <location evidence="1">Cilium</location>
    </subcellularLocation>
</comment>
<dbReference type="Proteomes" id="UP001497525">
    <property type="component" value="Unassembled WGS sequence"/>
</dbReference>
<evidence type="ECO:0000256" key="2">
    <source>
        <dbReference type="ARBA" id="ARBA00010841"/>
    </source>
</evidence>
<evidence type="ECO:0000256" key="8">
    <source>
        <dbReference type="SAM" id="MobiDB-lite"/>
    </source>
</evidence>
<evidence type="ECO:0000256" key="6">
    <source>
        <dbReference type="ARBA" id="ARBA00023273"/>
    </source>
</evidence>
<dbReference type="PANTHER" id="PTHR31954">
    <property type="entry name" value="CILIA- AND FLAGELLA-ASSOCIATED PROTEIN 157"/>
    <property type="match status" value="1"/>
</dbReference>